<evidence type="ECO:0000256" key="5">
    <source>
        <dbReference type="PROSITE-ProRule" id="PRU00843"/>
    </source>
</evidence>
<dbReference type="eggNOG" id="COG3869">
    <property type="taxonomic scope" value="Bacteria"/>
</dbReference>
<feature type="binding site" evidence="5">
    <location>
        <position position="84"/>
    </location>
    <ligand>
        <name>ATP</name>
        <dbReference type="ChEBI" id="CHEBI:30616"/>
    </ligand>
</feature>
<sequence>MGHRFPNGATVGELQDVMRQVLDAARDADLALDTFKGLTNAERDHLVACRLVSPDFEWTLPGRALLVDARRSLSVMVNEEDHLRIQSLSAGWSVSASDAEARACLDALSSRLPFSFSPEFGYLSASPFNCGSGRRRSAMFHLIGLAQSKRLPAVLTALSAMGVSVRGLFGESSRAIGAFVQVSVLELAQTEFAGACEYLLREERESRTLVPRETLTEKSTQARDFAVSSRSLSLADALRVLAWIRWASVSSLPGFPSSPRAADAALTTLDIRGTMGEEHAARQRADALRAALGA</sequence>
<keyword evidence="1 5" id="KW-0808">Transferase</keyword>
<reference evidence="7 8" key="1">
    <citation type="journal article" date="2014" name="PLoS ONE">
        <title>The first complete genome sequence of the class fimbriimonadia in the phylum armatimonadetes.</title>
        <authorList>
            <person name="Hu Z.Y."/>
            <person name="Wang Y.Z."/>
            <person name="Im W.T."/>
            <person name="Wang S.Y."/>
            <person name="Zhao G.P."/>
            <person name="Zheng H.J."/>
            <person name="Quan Z.X."/>
        </authorList>
    </citation>
    <scope>NUCLEOTIDE SEQUENCE [LARGE SCALE GENOMIC DNA]</scope>
    <source>
        <strain evidence="7">Gsoil 348</strain>
    </source>
</reference>
<evidence type="ECO:0000259" key="6">
    <source>
        <dbReference type="PROSITE" id="PS51510"/>
    </source>
</evidence>
<keyword evidence="8" id="KW-1185">Reference proteome</keyword>
<keyword evidence="2 5" id="KW-0547">Nucleotide-binding</keyword>
<comment type="caution">
    <text evidence="5">Lacks conserved residue(s) required for the propagation of feature annotation.</text>
</comment>
<dbReference type="EMBL" id="CP007139">
    <property type="protein sequence ID" value="AIE86338.1"/>
    <property type="molecule type" value="Genomic_DNA"/>
</dbReference>
<dbReference type="Gene3D" id="3.30.590.10">
    <property type="entry name" value="Glutamine synthetase/guanido kinase, catalytic domain"/>
    <property type="match status" value="1"/>
</dbReference>
<evidence type="ECO:0000256" key="2">
    <source>
        <dbReference type="ARBA" id="ARBA00022741"/>
    </source>
</evidence>
<dbReference type="GO" id="GO:0005524">
    <property type="term" value="F:ATP binding"/>
    <property type="evidence" value="ECO:0007669"/>
    <property type="project" value="UniProtKB-UniRule"/>
</dbReference>
<evidence type="ECO:0000256" key="1">
    <source>
        <dbReference type="ARBA" id="ARBA00022679"/>
    </source>
</evidence>
<gene>
    <name evidence="7" type="ORF">OP10G_2970</name>
</gene>
<organism evidence="7 8">
    <name type="scientific">Fimbriimonas ginsengisoli Gsoil 348</name>
    <dbReference type="NCBI Taxonomy" id="661478"/>
    <lineage>
        <taxon>Bacteria</taxon>
        <taxon>Bacillati</taxon>
        <taxon>Armatimonadota</taxon>
        <taxon>Fimbriimonadia</taxon>
        <taxon>Fimbriimonadales</taxon>
        <taxon>Fimbriimonadaceae</taxon>
        <taxon>Fimbriimonas</taxon>
    </lineage>
</organism>
<protein>
    <submittedName>
        <fullName evidence="7">Putative ATP:guanido phosphotransferase YacI</fullName>
    </submittedName>
</protein>
<dbReference type="InterPro" id="IPR014746">
    <property type="entry name" value="Gln_synth/guanido_kin_cat_dom"/>
</dbReference>
<dbReference type="PROSITE" id="PS51510">
    <property type="entry name" value="PHOSPHAGEN_KINASE_C"/>
    <property type="match status" value="1"/>
</dbReference>
<dbReference type="GO" id="GO:0046314">
    <property type="term" value="P:phosphocreatine biosynthetic process"/>
    <property type="evidence" value="ECO:0007669"/>
    <property type="project" value="InterPro"/>
</dbReference>
<dbReference type="PANTHER" id="PTHR11547">
    <property type="entry name" value="ARGININE OR CREATINE KINASE"/>
    <property type="match status" value="1"/>
</dbReference>
<dbReference type="Pfam" id="PF00217">
    <property type="entry name" value="ATP-gua_Ptrans"/>
    <property type="match status" value="1"/>
</dbReference>
<dbReference type="SUPFAM" id="SSF55931">
    <property type="entry name" value="Glutamine synthetase/guanido kinase"/>
    <property type="match status" value="1"/>
</dbReference>
<keyword evidence="4 5" id="KW-0067">ATP-binding</keyword>
<dbReference type="Proteomes" id="UP000027982">
    <property type="component" value="Chromosome"/>
</dbReference>
<comment type="similarity">
    <text evidence="5">Belongs to the ATP:guanido phosphotransferase family.</text>
</comment>
<dbReference type="GO" id="GO:0005615">
    <property type="term" value="C:extracellular space"/>
    <property type="evidence" value="ECO:0007669"/>
    <property type="project" value="TreeGrafter"/>
</dbReference>
<feature type="domain" description="Phosphagen kinase C-terminal" evidence="6">
    <location>
        <begin position="1"/>
        <end position="183"/>
    </location>
</feature>
<name>A0A068NS06_FIMGI</name>
<keyword evidence="3 5" id="KW-0418">Kinase</keyword>
<proteinExistence type="inferred from homology"/>
<evidence type="ECO:0000256" key="3">
    <source>
        <dbReference type="ARBA" id="ARBA00022777"/>
    </source>
</evidence>
<dbReference type="AlphaFoldDB" id="A0A068NS06"/>
<feature type="binding site" evidence="5">
    <location>
        <begin position="166"/>
        <end position="171"/>
    </location>
    <ligand>
        <name>ATP</name>
        <dbReference type="ChEBI" id="CHEBI:30616"/>
    </ligand>
</feature>
<dbReference type="PANTHER" id="PTHR11547:SF38">
    <property type="entry name" value="ARGININE KINASE 1-RELATED"/>
    <property type="match status" value="1"/>
</dbReference>
<evidence type="ECO:0000313" key="7">
    <source>
        <dbReference type="EMBL" id="AIE86338.1"/>
    </source>
</evidence>
<dbReference type="InterPro" id="IPR022414">
    <property type="entry name" value="ATP-guanido_PTrfase_cat"/>
</dbReference>
<dbReference type="STRING" id="661478.OP10G_2970"/>
<dbReference type="InterPro" id="IPR000749">
    <property type="entry name" value="ATP-guanido_PTrfase"/>
</dbReference>
<evidence type="ECO:0000313" key="8">
    <source>
        <dbReference type="Proteomes" id="UP000027982"/>
    </source>
</evidence>
<dbReference type="KEGG" id="fgi:OP10G_2970"/>
<dbReference type="GO" id="GO:0004111">
    <property type="term" value="F:creatine kinase activity"/>
    <property type="evidence" value="ECO:0007669"/>
    <property type="project" value="InterPro"/>
</dbReference>
<feature type="binding site" evidence="5">
    <location>
        <begin position="135"/>
        <end position="139"/>
    </location>
    <ligand>
        <name>ATP</name>
        <dbReference type="ChEBI" id="CHEBI:30616"/>
    </ligand>
</feature>
<accession>A0A068NS06</accession>
<dbReference type="HOGENOM" id="CLU_945780_0_0_0"/>
<evidence type="ECO:0000256" key="4">
    <source>
        <dbReference type="ARBA" id="ARBA00022840"/>
    </source>
</evidence>